<keyword evidence="4" id="KW-0804">Transcription</keyword>
<dbReference type="EMBL" id="FRAB01000039">
    <property type="protein sequence ID" value="SHK81579.1"/>
    <property type="molecule type" value="Genomic_DNA"/>
</dbReference>
<dbReference type="SUPFAM" id="SSF88946">
    <property type="entry name" value="Sigma2 domain of RNA polymerase sigma factors"/>
    <property type="match status" value="1"/>
</dbReference>
<dbReference type="SUPFAM" id="SSF88659">
    <property type="entry name" value="Sigma3 and sigma4 domains of RNA polymerase sigma factors"/>
    <property type="match status" value="1"/>
</dbReference>
<dbReference type="RefSeq" id="WP_084561490.1">
    <property type="nucleotide sequence ID" value="NZ_CADFGY010000008.1"/>
</dbReference>
<dbReference type="InterPro" id="IPR014284">
    <property type="entry name" value="RNA_pol_sigma-70_dom"/>
</dbReference>
<dbReference type="InterPro" id="IPR039425">
    <property type="entry name" value="RNA_pol_sigma-70-like"/>
</dbReference>
<name>A0A1M6VJF7_9BURK</name>
<dbReference type="CDD" id="cd00130">
    <property type="entry name" value="PAS"/>
    <property type="match status" value="1"/>
</dbReference>
<evidence type="ECO:0000259" key="5">
    <source>
        <dbReference type="PROSITE" id="PS50112"/>
    </source>
</evidence>
<dbReference type="InterPro" id="IPR035965">
    <property type="entry name" value="PAS-like_dom_sf"/>
</dbReference>
<organism evidence="6 7">
    <name type="scientific">Paraburkholderia terricola</name>
    <dbReference type="NCBI Taxonomy" id="169427"/>
    <lineage>
        <taxon>Bacteria</taxon>
        <taxon>Pseudomonadati</taxon>
        <taxon>Pseudomonadota</taxon>
        <taxon>Betaproteobacteria</taxon>
        <taxon>Burkholderiales</taxon>
        <taxon>Burkholderiaceae</taxon>
        <taxon>Paraburkholderia</taxon>
    </lineage>
</organism>
<gene>
    <name evidence="6" type="ORF">SAMN05192548_103959</name>
</gene>
<dbReference type="CDD" id="cd06171">
    <property type="entry name" value="Sigma70_r4"/>
    <property type="match status" value="1"/>
</dbReference>
<dbReference type="AlphaFoldDB" id="A0A1M6VJF7"/>
<dbReference type="PANTHER" id="PTHR43133:SF32">
    <property type="entry name" value="BLR3042 PROTEIN"/>
    <property type="match status" value="1"/>
</dbReference>
<dbReference type="Gene3D" id="3.30.450.20">
    <property type="entry name" value="PAS domain"/>
    <property type="match status" value="1"/>
</dbReference>
<keyword evidence="3" id="KW-0731">Sigma factor</keyword>
<evidence type="ECO:0000313" key="6">
    <source>
        <dbReference type="EMBL" id="SHK81579.1"/>
    </source>
</evidence>
<dbReference type="InterPro" id="IPR013656">
    <property type="entry name" value="PAS_4"/>
</dbReference>
<dbReference type="Pfam" id="PF08448">
    <property type="entry name" value="PAS_4"/>
    <property type="match status" value="1"/>
</dbReference>
<dbReference type="PANTHER" id="PTHR43133">
    <property type="entry name" value="RNA POLYMERASE ECF-TYPE SIGMA FACTO"/>
    <property type="match status" value="1"/>
</dbReference>
<dbReference type="InterPro" id="IPR036388">
    <property type="entry name" value="WH-like_DNA-bd_sf"/>
</dbReference>
<dbReference type="GO" id="GO:0016987">
    <property type="term" value="F:sigma factor activity"/>
    <property type="evidence" value="ECO:0007669"/>
    <property type="project" value="UniProtKB-KW"/>
</dbReference>
<accession>A0A1M6VJF7</accession>
<keyword evidence="2" id="KW-0805">Transcription regulation</keyword>
<evidence type="ECO:0000256" key="3">
    <source>
        <dbReference type="ARBA" id="ARBA00023082"/>
    </source>
</evidence>
<dbReference type="GO" id="GO:0003677">
    <property type="term" value="F:DNA binding"/>
    <property type="evidence" value="ECO:0007669"/>
    <property type="project" value="InterPro"/>
</dbReference>
<dbReference type="NCBIfam" id="TIGR02937">
    <property type="entry name" value="sigma70-ECF"/>
    <property type="match status" value="1"/>
</dbReference>
<dbReference type="InterPro" id="IPR007627">
    <property type="entry name" value="RNA_pol_sigma70_r2"/>
</dbReference>
<dbReference type="Gene3D" id="1.10.10.10">
    <property type="entry name" value="Winged helix-like DNA-binding domain superfamily/Winged helix DNA-binding domain"/>
    <property type="match status" value="1"/>
</dbReference>
<evidence type="ECO:0000256" key="2">
    <source>
        <dbReference type="ARBA" id="ARBA00023015"/>
    </source>
</evidence>
<dbReference type="InterPro" id="IPR013324">
    <property type="entry name" value="RNA_pol_sigma_r3/r4-like"/>
</dbReference>
<dbReference type="GO" id="GO:0006352">
    <property type="term" value="P:DNA-templated transcription initiation"/>
    <property type="evidence" value="ECO:0007669"/>
    <property type="project" value="InterPro"/>
</dbReference>
<feature type="domain" description="PAS" evidence="5">
    <location>
        <begin position="128"/>
        <end position="199"/>
    </location>
</feature>
<protein>
    <submittedName>
        <fullName evidence="6">RNA polymerase sigma factor, sigma-70 family</fullName>
    </submittedName>
</protein>
<dbReference type="Pfam" id="PF04542">
    <property type="entry name" value="Sigma70_r2"/>
    <property type="match status" value="1"/>
</dbReference>
<reference evidence="6 7" key="1">
    <citation type="submission" date="2016-11" db="EMBL/GenBank/DDBJ databases">
        <authorList>
            <person name="Jaros S."/>
            <person name="Januszkiewicz K."/>
            <person name="Wedrychowicz H."/>
        </authorList>
    </citation>
    <scope>NUCLEOTIDE SEQUENCE [LARGE SCALE GENOMIC DNA]</scope>
    <source>
        <strain evidence="6 7">LMG 20594</strain>
    </source>
</reference>
<dbReference type="NCBIfam" id="TIGR00229">
    <property type="entry name" value="sensory_box"/>
    <property type="match status" value="1"/>
</dbReference>
<evidence type="ECO:0000256" key="4">
    <source>
        <dbReference type="ARBA" id="ARBA00023163"/>
    </source>
</evidence>
<dbReference type="STRING" id="169427.SAMN05192548_103959"/>
<dbReference type="SMART" id="SM00091">
    <property type="entry name" value="PAS"/>
    <property type="match status" value="1"/>
</dbReference>
<dbReference type="PROSITE" id="PS50112">
    <property type="entry name" value="PAS"/>
    <property type="match status" value="1"/>
</dbReference>
<dbReference type="Gene3D" id="1.10.1740.10">
    <property type="match status" value="1"/>
</dbReference>
<dbReference type="SUPFAM" id="SSF55785">
    <property type="entry name" value="PYP-like sensor domain (PAS domain)"/>
    <property type="match status" value="1"/>
</dbReference>
<comment type="similarity">
    <text evidence="1">Belongs to the sigma-70 factor family. ECF subfamily.</text>
</comment>
<evidence type="ECO:0000256" key="1">
    <source>
        <dbReference type="ARBA" id="ARBA00010641"/>
    </source>
</evidence>
<sequence length="453" mass="50160">MAPTPAHDTRVFWSSSAGRSMPAVMQRHGARALRPPHLIADPSPAVVFVDCASVEAGAEIEKLRIENGDEHYLIPVLPERSAERIVSLIARGANDAADDLDLLDPEPIIARALDQTRLLSFARDGAVDFPALQRHADGMVSPVFFKDANGIYTGCNPVFENFLGLDRGGILGKSVYDIAPSDLALTYHKADLDLASEGGTQVYTAGVRHAAGLVRTVRFYKGVVHDDSGRITGIVGAMHDIGNQRGHEAARLEIDEVTRHMSANAWKSNGFPSSVDHDRPLLDRIAAGDASALSRLYRLYHRRLARFLNRLTWKNEVIDEIVNDTFMIVWQKAGEFRGDSNVSTWIIGIAYRSALRSLRDQRRSEFELLDADHADTLVQYWHDHELSDLLSKALDLLPAEQRLVMALAYVLGHSVEEISQITACPVTTVKARMHRARAKLRETIDILGQAKRS</sequence>
<proteinExistence type="inferred from homology"/>
<dbReference type="Pfam" id="PF08281">
    <property type="entry name" value="Sigma70_r4_2"/>
    <property type="match status" value="1"/>
</dbReference>
<evidence type="ECO:0000313" key="7">
    <source>
        <dbReference type="Proteomes" id="UP000184395"/>
    </source>
</evidence>
<dbReference type="InterPro" id="IPR013325">
    <property type="entry name" value="RNA_pol_sigma_r2"/>
</dbReference>
<dbReference type="OrthoDB" id="9780326at2"/>
<dbReference type="InterPro" id="IPR000014">
    <property type="entry name" value="PAS"/>
</dbReference>
<dbReference type="Proteomes" id="UP000184395">
    <property type="component" value="Unassembled WGS sequence"/>
</dbReference>
<dbReference type="InterPro" id="IPR013249">
    <property type="entry name" value="RNA_pol_sigma70_r4_t2"/>
</dbReference>